<evidence type="ECO:0000259" key="2">
    <source>
        <dbReference type="Pfam" id="PF14216"/>
    </source>
</evidence>
<evidence type="ECO:0000313" key="3">
    <source>
        <dbReference type="EMBL" id="ADD07731.1"/>
    </source>
</evidence>
<evidence type="ECO:0000313" key="5">
    <source>
        <dbReference type="Proteomes" id="UP000001879"/>
    </source>
</evidence>
<name>D3T2C2_NATMM</name>
<dbReference type="Proteomes" id="UP000011543">
    <property type="component" value="Unassembled WGS sequence"/>
</dbReference>
<proteinExistence type="predicted"/>
<evidence type="ECO:0000313" key="6">
    <source>
        <dbReference type="Proteomes" id="UP000011543"/>
    </source>
</evidence>
<reference evidence="4 6" key="3">
    <citation type="journal article" date="2014" name="PLoS Genet.">
        <title>Phylogenetically driven sequencing of extremely halophilic archaea reveals strategies for static and dynamic osmo-response.</title>
        <authorList>
            <person name="Becker E.A."/>
            <person name="Seitzer P.M."/>
            <person name="Tritt A."/>
            <person name="Larsen D."/>
            <person name="Krusor M."/>
            <person name="Yao A.I."/>
            <person name="Wu D."/>
            <person name="Madern D."/>
            <person name="Eisen J.A."/>
            <person name="Darling A.E."/>
            <person name="Facciotti M.T."/>
        </authorList>
    </citation>
    <scope>NUCLEOTIDE SEQUENCE [LARGE SCALE GENOMIC DNA]</scope>
    <source>
        <strain evidence="6">ATCC 43099 / DSM 3394 / CCM 3739 / CIP 104546 / IAM 13178 / JCM 8861 / NBRC 102185 / NCIMB 2190 / MS3</strain>
        <strain evidence="4">MS-3</strain>
    </source>
</reference>
<dbReference type="InterPro" id="IPR025475">
    <property type="entry name" value="DUF4326"/>
</dbReference>
<dbReference type="EMBL" id="CP001935">
    <property type="protein sequence ID" value="ADD07731.1"/>
    <property type="molecule type" value="Genomic_DNA"/>
</dbReference>
<sequence length="144" mass="16389">MNDAETQVGHCRHDDIDVYVGRGDNGERHLLNTDVHERGWLGNPFRTDEHGRVQCIDRFRSEFEARLNDDEEFREAVAQLQGKVLGCWCQRLNDDGPGCHAEVIAEWADRLGRDQPDAISEPAQRDLEGEPTGQTTFNVEEDDV</sequence>
<dbReference type="PATRIC" id="fig|547559.17.peg.4137"/>
<reference evidence="5" key="1">
    <citation type="submission" date="2010-02" db="EMBL/GenBank/DDBJ databases">
        <title>Complete sequence of plasmid 3 of Natrialba magadii ATCC 43099.</title>
        <authorList>
            <consortium name="US DOE Joint Genome Institute"/>
            <person name="Lucas S."/>
            <person name="Copeland A."/>
            <person name="Lapidus A."/>
            <person name="Cheng J.-F."/>
            <person name="Bruce D."/>
            <person name="Goodwin L."/>
            <person name="Pitluck S."/>
            <person name="Davenport K."/>
            <person name="Saunders E."/>
            <person name="Detter J.C."/>
            <person name="Han C."/>
            <person name="Tapia R."/>
            <person name="Land M."/>
            <person name="Hauser L."/>
            <person name="Kyrpides N."/>
            <person name="Mikhailova N."/>
            <person name="De Castro R.E."/>
            <person name="Maupin-Furlow J.A."/>
            <person name="Woyke T."/>
        </authorList>
    </citation>
    <scope>NUCLEOTIDE SEQUENCE [LARGE SCALE GENOMIC DNA]</scope>
    <source>
        <strain evidence="5">ATCC 43099 / DSM 3394 / CCM 3739 / CIP 104546 / IAM 13178 / JCM 8861 / NBRC 102185 / NCIMB 2190 / MS3</strain>
        <plasmid evidence="5">pNMAG03</plasmid>
    </source>
</reference>
<accession>D3T2C2</accession>
<dbReference type="KEGG" id="nmg:Nmag_4223"/>
<dbReference type="AlphaFoldDB" id="D3T2C2"/>
<dbReference type="Pfam" id="PF14216">
    <property type="entry name" value="DUF4326"/>
    <property type="match status" value="1"/>
</dbReference>
<evidence type="ECO:0000313" key="4">
    <source>
        <dbReference type="EMBL" id="ELY22978.1"/>
    </source>
</evidence>
<dbReference type="OrthoDB" id="275586at2157"/>
<protein>
    <submittedName>
        <fullName evidence="3">Virus protein phiCh1-VP71</fullName>
    </submittedName>
</protein>
<organism evidence="3 5">
    <name type="scientific">Natrialba magadii (strain ATCC 43099 / DSM 3394 / CCM 3739 / CIP 104546 / IAM 13178 / JCM 8861 / NBRC 102185 / NCIMB 2190 / MS3)</name>
    <name type="common">Natronobacterium magadii</name>
    <dbReference type="NCBI Taxonomy" id="547559"/>
    <lineage>
        <taxon>Archaea</taxon>
        <taxon>Methanobacteriati</taxon>
        <taxon>Methanobacteriota</taxon>
        <taxon>Stenosarchaea group</taxon>
        <taxon>Halobacteria</taxon>
        <taxon>Halobacteriales</taxon>
        <taxon>Natrialbaceae</taxon>
        <taxon>Natrialba</taxon>
    </lineage>
</organism>
<feature type="domain" description="DUF4326" evidence="2">
    <location>
        <begin position="7"/>
        <end position="106"/>
    </location>
</feature>
<dbReference type="RefSeq" id="WP_004268185.1">
    <property type="nucleotide sequence ID" value="NC_013925.1"/>
</dbReference>
<dbReference type="GeneID" id="8826851"/>
<dbReference type="HOGENOM" id="CLU_1792185_0_0_2"/>
<feature type="region of interest" description="Disordered" evidence="1">
    <location>
        <begin position="112"/>
        <end position="144"/>
    </location>
</feature>
<dbReference type="EMBL" id="AOHS01000065">
    <property type="protein sequence ID" value="ELY22978.1"/>
    <property type="molecule type" value="Genomic_DNA"/>
</dbReference>
<reference evidence="3 5" key="2">
    <citation type="journal article" date="2012" name="BMC Genomics">
        <title>A comparative genomics perspective on the genetic content of the alkaliphilic haloarchaeon Natrialba magadii ATCC 43099T.</title>
        <authorList>
            <person name="Siddaramappa S."/>
            <person name="Challacombe J.F."/>
            <person name="Decastro R.E."/>
            <person name="Pfeiffer F."/>
            <person name="Sastre D.E."/>
            <person name="Gimenez M.I."/>
            <person name="Paggi R.A."/>
            <person name="Detter J.C."/>
            <person name="Davenport K.W."/>
            <person name="Goodwin L.A."/>
            <person name="Kyrpides N."/>
            <person name="Tapia R."/>
            <person name="Pitluck S."/>
            <person name="Lucas S."/>
            <person name="Woyke T."/>
            <person name="Maupin-Furlow J.A."/>
        </authorList>
    </citation>
    <scope>NUCLEOTIDE SEQUENCE [LARGE SCALE GENOMIC DNA]</scope>
    <source>
        <strain evidence="3">ATCC 43099</strain>
        <strain evidence="5">ATCC 43099 / DSM 3394 / CCM 3739 / CIP 104546 / IAM 13178 / JCM 8861 / NBRC 102185 / NCIMB 2190 / MS3</strain>
    </source>
</reference>
<dbReference type="Proteomes" id="UP000001879">
    <property type="component" value="Plasmid pNMAG03"/>
</dbReference>
<geneLocation type="plasmid" evidence="3 5">
    <name>pNMAG03</name>
</geneLocation>
<reference evidence="3" key="4">
    <citation type="submission" date="2016-09" db="EMBL/GenBank/DDBJ databases">
        <authorList>
            <person name="Pfeiffer F."/>
        </authorList>
    </citation>
    <scope>NUCLEOTIDE SEQUENCE</scope>
    <source>
        <strain evidence="3">ATCC 43099</strain>
        <plasmid evidence="3">pNMAG03</plasmid>
    </source>
</reference>
<keyword evidence="3" id="KW-0614">Plasmid</keyword>
<evidence type="ECO:0000256" key="1">
    <source>
        <dbReference type="SAM" id="MobiDB-lite"/>
    </source>
</evidence>
<gene>
    <name evidence="3" type="ordered locus">Nmag_4223</name>
    <name evidence="4" type="ORF">C500_20980</name>
</gene>
<keyword evidence="5" id="KW-1185">Reference proteome</keyword>